<proteinExistence type="inferred from homology"/>
<dbReference type="Proteomes" id="UP000184603">
    <property type="component" value="Unassembled WGS sequence"/>
</dbReference>
<dbReference type="GO" id="GO:0016491">
    <property type="term" value="F:oxidoreductase activity"/>
    <property type="evidence" value="ECO:0007669"/>
    <property type="project" value="UniProtKB-KW"/>
</dbReference>
<gene>
    <name evidence="7" type="ORF">SAMN02745220_02082</name>
</gene>
<keyword evidence="4" id="KW-1015">Disulfide bond</keyword>
<dbReference type="AlphaFoldDB" id="A0A1M7Y5Y0"/>
<name>A0A1M7Y5Y0_9BACT</name>
<dbReference type="SUPFAM" id="SSF52833">
    <property type="entry name" value="Thioredoxin-like"/>
    <property type="match status" value="1"/>
</dbReference>
<keyword evidence="3" id="KW-0560">Oxidoreductase</keyword>
<comment type="similarity">
    <text evidence="1">Belongs to the thioredoxin family. DsbA subfamily.</text>
</comment>
<keyword evidence="5" id="KW-0676">Redox-active center</keyword>
<organism evidence="7 8">
    <name type="scientific">Desulfopila aestuarii DSM 18488</name>
    <dbReference type="NCBI Taxonomy" id="1121416"/>
    <lineage>
        <taxon>Bacteria</taxon>
        <taxon>Pseudomonadati</taxon>
        <taxon>Thermodesulfobacteriota</taxon>
        <taxon>Desulfobulbia</taxon>
        <taxon>Desulfobulbales</taxon>
        <taxon>Desulfocapsaceae</taxon>
        <taxon>Desulfopila</taxon>
    </lineage>
</organism>
<protein>
    <submittedName>
        <fullName evidence="7">Thioredoxin</fullName>
    </submittedName>
</protein>
<keyword evidence="8" id="KW-1185">Reference proteome</keyword>
<evidence type="ECO:0000256" key="2">
    <source>
        <dbReference type="ARBA" id="ARBA00022729"/>
    </source>
</evidence>
<reference evidence="7 8" key="1">
    <citation type="submission" date="2016-12" db="EMBL/GenBank/DDBJ databases">
        <authorList>
            <person name="Song W.-J."/>
            <person name="Kurnit D.M."/>
        </authorList>
    </citation>
    <scope>NUCLEOTIDE SEQUENCE [LARGE SCALE GENOMIC DNA]</scope>
    <source>
        <strain evidence="7 8">DSM 18488</strain>
    </source>
</reference>
<evidence type="ECO:0000256" key="1">
    <source>
        <dbReference type="ARBA" id="ARBA00005791"/>
    </source>
</evidence>
<dbReference type="Pfam" id="PF13462">
    <property type="entry name" value="Thioredoxin_4"/>
    <property type="match status" value="1"/>
</dbReference>
<evidence type="ECO:0000259" key="6">
    <source>
        <dbReference type="Pfam" id="PF13462"/>
    </source>
</evidence>
<dbReference type="OrthoDB" id="9784686at2"/>
<feature type="domain" description="Thioredoxin-like fold" evidence="6">
    <location>
        <begin position="2"/>
        <end position="129"/>
    </location>
</feature>
<evidence type="ECO:0000313" key="7">
    <source>
        <dbReference type="EMBL" id="SHO47979.1"/>
    </source>
</evidence>
<evidence type="ECO:0000256" key="5">
    <source>
        <dbReference type="ARBA" id="ARBA00023284"/>
    </source>
</evidence>
<evidence type="ECO:0000256" key="3">
    <source>
        <dbReference type="ARBA" id="ARBA00023002"/>
    </source>
</evidence>
<evidence type="ECO:0000256" key="4">
    <source>
        <dbReference type="ARBA" id="ARBA00023157"/>
    </source>
</evidence>
<dbReference type="InterPro" id="IPR036249">
    <property type="entry name" value="Thioredoxin-like_sf"/>
</dbReference>
<dbReference type="Gene3D" id="3.40.30.10">
    <property type="entry name" value="Glutaredoxin"/>
    <property type="match status" value="1"/>
</dbReference>
<keyword evidence="2" id="KW-0732">Signal</keyword>
<accession>A0A1M7Y5Y0</accession>
<dbReference type="PANTHER" id="PTHR13887:SF14">
    <property type="entry name" value="DISULFIDE BOND FORMATION PROTEIN D"/>
    <property type="match status" value="1"/>
</dbReference>
<dbReference type="InterPro" id="IPR012336">
    <property type="entry name" value="Thioredoxin-like_fold"/>
</dbReference>
<dbReference type="PANTHER" id="PTHR13887">
    <property type="entry name" value="GLUTATHIONE S-TRANSFERASE KAPPA"/>
    <property type="match status" value="1"/>
</dbReference>
<dbReference type="STRING" id="1121416.SAMN02745220_02082"/>
<evidence type="ECO:0000313" key="8">
    <source>
        <dbReference type="Proteomes" id="UP000184603"/>
    </source>
</evidence>
<sequence>MKQLLETYPGKIRLVIKNYPYKYRDFARIAAEASLAAGDQGKYWEMHDILIARSPKLDRDSLIAYANELGLDVTKFTESIDNNHHKADIDGDIKLAESMDLYNTPTFYINGLQVIGERPFEFFKKIIDEELRPK</sequence>
<dbReference type="EMBL" id="FRFE01000008">
    <property type="protein sequence ID" value="SHO47979.1"/>
    <property type="molecule type" value="Genomic_DNA"/>
</dbReference>